<evidence type="ECO:0000313" key="2">
    <source>
        <dbReference type="Proteomes" id="UP000576082"/>
    </source>
</evidence>
<reference evidence="1 2" key="1">
    <citation type="submission" date="2020-04" db="EMBL/GenBank/DDBJ databases">
        <title>Flammeovirga sp. SR4, a novel species isolated from seawater.</title>
        <authorList>
            <person name="Wang X."/>
        </authorList>
    </citation>
    <scope>NUCLEOTIDE SEQUENCE [LARGE SCALE GENOMIC DNA]</scope>
    <source>
        <strain evidence="1 2">ATCC 23126</strain>
    </source>
</reference>
<sequence>MDTFEIRWHQYEKRERKFQGHSFHREYFHFHRQKRPDENLLEFFRESYENDYYVTIRYIINGEDFADYMNLNYYGNRVLDAPGGYFNSLTFNWNDRIPVGVSNSDWLKKILFENIAFDIKGIKGEKIIADDLKAWGMNEERIEFFLEDAKLPFILYGCCQCLDRECGYWGIEIEKDDNWIKWHLPEMYHKGYQFEKEDYLKEFEEYDQLIIDLIEKRKEYTL</sequence>
<dbReference type="Proteomes" id="UP000576082">
    <property type="component" value="Unassembled WGS sequence"/>
</dbReference>
<accession>A0A7X9P484</accession>
<comment type="caution">
    <text evidence="1">The sequence shown here is derived from an EMBL/GenBank/DDBJ whole genome shotgun (WGS) entry which is preliminary data.</text>
</comment>
<proteinExistence type="predicted"/>
<gene>
    <name evidence="1" type="ORF">HHU12_11530</name>
</gene>
<dbReference type="EMBL" id="JABANE010000026">
    <property type="protein sequence ID" value="NME68592.1"/>
    <property type="molecule type" value="Genomic_DNA"/>
</dbReference>
<protein>
    <submittedName>
        <fullName evidence="1">Uncharacterized protein</fullName>
    </submittedName>
</protein>
<keyword evidence="2" id="KW-1185">Reference proteome</keyword>
<evidence type="ECO:0000313" key="1">
    <source>
        <dbReference type="EMBL" id="NME68592.1"/>
    </source>
</evidence>
<name>A0A7X9P484_9BACT</name>
<dbReference type="RefSeq" id="WP_169656894.1">
    <property type="nucleotide sequence ID" value="NZ_JABANE010000026.1"/>
</dbReference>
<dbReference type="AlphaFoldDB" id="A0A7X9P484"/>
<organism evidence="1 2">
    <name type="scientific">Flammeovirga aprica JL-4</name>
    <dbReference type="NCBI Taxonomy" id="694437"/>
    <lineage>
        <taxon>Bacteria</taxon>
        <taxon>Pseudomonadati</taxon>
        <taxon>Bacteroidota</taxon>
        <taxon>Cytophagia</taxon>
        <taxon>Cytophagales</taxon>
        <taxon>Flammeovirgaceae</taxon>
        <taxon>Flammeovirga</taxon>
    </lineage>
</organism>